<dbReference type="EMBL" id="LVJN01000014">
    <property type="protein sequence ID" value="OSM07272.1"/>
    <property type="molecule type" value="Genomic_DNA"/>
</dbReference>
<sequence length="480" mass="53040">MPLDITPPPSRFLDLRTLIDRVVKDHYQIGMQMLSGRMAEQSVVSAESVFTPTVSASAKAYWSKSPNTVEEALKRSSLPVYEEDGAVFELGLSKRFEQGFTLNITKELSILRSNLQAQSWPDDGEHYETLSISATVPLLKGAGKEIFRTQVDLAVGEEFIAKQRSRQKKMEIIGQALNAYWDYYLASRNVNAQREALELATKIQAHEKSQAGSGRIPGSELLKASARVAQLRTELASANQSMILAEESLNNLLSEQRNGAEIGSIQLTSRPRRAFTPPDPGELLKAAMESRPEALIASRRVEMSRKRIRYYENQVKPQLDLEAGVDANGLDSNTGDSLKQLINRDYVGSYVSLSMSATLGKSSDDAELASARLGFQSAKLEQVGVERALGNAIHAQLKNILSLQEYLAEASKMFGTAERLLEIERRRLAAGKSDMQQVLERREQLNQAGNFRTRAEVALEKAVAMLDITSGSVLGQYGLE</sequence>
<dbReference type="STRING" id="1434232.MAIT1_04511"/>
<comment type="caution">
    <text evidence="7">The sequence shown here is derived from an EMBL/GenBank/DDBJ whole genome shotgun (WGS) entry which is preliminary data.</text>
</comment>
<evidence type="ECO:0000256" key="5">
    <source>
        <dbReference type="ARBA" id="ARBA00023237"/>
    </source>
</evidence>
<dbReference type="AlphaFoldDB" id="A0A1Y2K959"/>
<dbReference type="Gene3D" id="1.20.1600.10">
    <property type="entry name" value="Outer membrane efflux proteins (OEP)"/>
    <property type="match status" value="1"/>
</dbReference>
<keyword evidence="6" id="KW-0175">Coiled coil</keyword>
<comment type="subcellular location">
    <subcellularLocation>
        <location evidence="1">Cell outer membrane</location>
    </subcellularLocation>
</comment>
<keyword evidence="4" id="KW-0472">Membrane</keyword>
<dbReference type="RefSeq" id="WP_158089251.1">
    <property type="nucleotide sequence ID" value="NZ_LVJN01000014.1"/>
</dbReference>
<evidence type="ECO:0000256" key="2">
    <source>
        <dbReference type="ARBA" id="ARBA00022452"/>
    </source>
</evidence>
<dbReference type="OrthoDB" id="229865at2"/>
<accession>A0A1Y2K959</accession>
<dbReference type="InterPro" id="IPR051906">
    <property type="entry name" value="TolC-like"/>
</dbReference>
<dbReference type="SUPFAM" id="SSF56954">
    <property type="entry name" value="Outer membrane efflux proteins (OEP)"/>
    <property type="match status" value="1"/>
</dbReference>
<keyword evidence="3" id="KW-0812">Transmembrane</keyword>
<keyword evidence="2" id="KW-1134">Transmembrane beta strand</keyword>
<evidence type="ECO:0000256" key="3">
    <source>
        <dbReference type="ARBA" id="ARBA00022692"/>
    </source>
</evidence>
<dbReference type="PANTHER" id="PTHR30026">
    <property type="entry name" value="OUTER MEMBRANE PROTEIN TOLC"/>
    <property type="match status" value="1"/>
</dbReference>
<protein>
    <submittedName>
        <fullName evidence="7">Putative Outer membrane protein-like protein</fullName>
    </submittedName>
</protein>
<evidence type="ECO:0000256" key="1">
    <source>
        <dbReference type="ARBA" id="ARBA00004442"/>
    </source>
</evidence>
<feature type="coiled-coil region" evidence="6">
    <location>
        <begin position="189"/>
        <end position="255"/>
    </location>
</feature>
<name>A0A1Y2K959_9PROT</name>
<dbReference type="Proteomes" id="UP000194003">
    <property type="component" value="Unassembled WGS sequence"/>
</dbReference>
<keyword evidence="5" id="KW-0998">Cell outer membrane</keyword>
<evidence type="ECO:0000256" key="4">
    <source>
        <dbReference type="ARBA" id="ARBA00023136"/>
    </source>
</evidence>
<dbReference type="GO" id="GO:1990281">
    <property type="term" value="C:efflux pump complex"/>
    <property type="evidence" value="ECO:0007669"/>
    <property type="project" value="TreeGrafter"/>
</dbReference>
<evidence type="ECO:0000313" key="7">
    <source>
        <dbReference type="EMBL" id="OSM07272.1"/>
    </source>
</evidence>
<reference evidence="7 8" key="1">
    <citation type="journal article" date="2016" name="BMC Genomics">
        <title>Combined genomic and structural analyses of a cultured magnetotactic bacterium reveals its niche adaptation to a dynamic environment.</title>
        <authorList>
            <person name="Araujo A.C."/>
            <person name="Morillo V."/>
            <person name="Cypriano J."/>
            <person name="Teixeira L.C."/>
            <person name="Leao P."/>
            <person name="Lyra S."/>
            <person name="Almeida L.G."/>
            <person name="Bazylinski D.A."/>
            <person name="Vasconcellos A.T."/>
            <person name="Abreu F."/>
            <person name="Lins U."/>
        </authorList>
    </citation>
    <scope>NUCLEOTIDE SEQUENCE [LARGE SCALE GENOMIC DNA]</scope>
    <source>
        <strain evidence="7 8">IT-1</strain>
    </source>
</reference>
<keyword evidence="8" id="KW-1185">Reference proteome</keyword>
<proteinExistence type="predicted"/>
<dbReference type="GO" id="GO:0015562">
    <property type="term" value="F:efflux transmembrane transporter activity"/>
    <property type="evidence" value="ECO:0007669"/>
    <property type="project" value="InterPro"/>
</dbReference>
<gene>
    <name evidence="7" type="ORF">MAIT1_04511</name>
</gene>
<evidence type="ECO:0000256" key="6">
    <source>
        <dbReference type="SAM" id="Coils"/>
    </source>
</evidence>
<dbReference type="GO" id="GO:0009279">
    <property type="term" value="C:cell outer membrane"/>
    <property type="evidence" value="ECO:0007669"/>
    <property type="project" value="UniProtKB-SubCell"/>
</dbReference>
<organism evidence="7 8">
    <name type="scientific">Magnetofaba australis IT-1</name>
    <dbReference type="NCBI Taxonomy" id="1434232"/>
    <lineage>
        <taxon>Bacteria</taxon>
        <taxon>Pseudomonadati</taxon>
        <taxon>Pseudomonadota</taxon>
        <taxon>Magnetococcia</taxon>
        <taxon>Magnetococcales</taxon>
        <taxon>Magnetococcaceae</taxon>
        <taxon>Magnetofaba</taxon>
    </lineage>
</organism>
<evidence type="ECO:0000313" key="8">
    <source>
        <dbReference type="Proteomes" id="UP000194003"/>
    </source>
</evidence>
<dbReference type="GO" id="GO:0015288">
    <property type="term" value="F:porin activity"/>
    <property type="evidence" value="ECO:0007669"/>
    <property type="project" value="TreeGrafter"/>
</dbReference>
<dbReference type="PANTHER" id="PTHR30026:SF23">
    <property type="entry name" value="TO APRF-PUTATIVE OUTER MEMBRANE EFFLUX PROTEIN OR SECRETED ALKALINE PHOSPHATASE-RELATED"/>
    <property type="match status" value="1"/>
</dbReference>